<keyword evidence="2" id="KW-1185">Reference proteome</keyword>
<sequence length="122" mass="13719">MQHYFSQKIASCIKYEIARAKNARAVGDYQSEFIHLERAHVLGQESTFWHVKVHFLMLIWAFRNNSIREFFGQIIRILGAAVVTPLGLVPLGNTGGSNVSPFKKMPIDTELDSLIKKAKSGS</sequence>
<evidence type="ECO:0000313" key="2">
    <source>
        <dbReference type="Proteomes" id="UP000429555"/>
    </source>
</evidence>
<dbReference type="InterPro" id="IPR022172">
    <property type="entry name" value="DUF3703"/>
</dbReference>
<name>A0A6I4KXJ2_9PSED</name>
<proteinExistence type="predicted"/>
<evidence type="ECO:0000313" key="1">
    <source>
        <dbReference type="EMBL" id="MVW77135.1"/>
    </source>
</evidence>
<dbReference type="EMBL" id="WKJZ01000004">
    <property type="protein sequence ID" value="MVW77135.1"/>
    <property type="molecule type" value="Genomic_DNA"/>
</dbReference>
<comment type="caution">
    <text evidence="1">The sequence shown here is derived from an EMBL/GenBank/DDBJ whole genome shotgun (WGS) entry which is preliminary data.</text>
</comment>
<protein>
    <submittedName>
        <fullName evidence="1">DUF3703 domain-containing protein</fullName>
    </submittedName>
</protein>
<dbReference type="AlphaFoldDB" id="A0A6I4KXJ2"/>
<reference evidence="1 2" key="1">
    <citation type="submission" date="2019-11" db="EMBL/GenBank/DDBJ databases">
        <title>Pseudomonas flavidum sp. nov., isolated from Baiyang Lake.</title>
        <authorList>
            <person name="Zhao Y."/>
        </authorList>
    </citation>
    <scope>NUCLEOTIDE SEQUENCE [LARGE SCALE GENOMIC DNA]</scope>
    <source>
        <strain evidence="2">R-22-3 w-18</strain>
    </source>
</reference>
<dbReference type="RefSeq" id="WP_160347787.1">
    <property type="nucleotide sequence ID" value="NZ_WKJZ01000004.1"/>
</dbReference>
<dbReference type="Proteomes" id="UP000429555">
    <property type="component" value="Unassembled WGS sequence"/>
</dbReference>
<accession>A0A6I4KXJ2</accession>
<organism evidence="1 2">
    <name type="scientific">Pseudomonas xionganensis</name>
    <dbReference type="NCBI Taxonomy" id="2654845"/>
    <lineage>
        <taxon>Bacteria</taxon>
        <taxon>Pseudomonadati</taxon>
        <taxon>Pseudomonadota</taxon>
        <taxon>Gammaproteobacteria</taxon>
        <taxon>Pseudomonadales</taxon>
        <taxon>Pseudomonadaceae</taxon>
        <taxon>Pseudomonas</taxon>
    </lineage>
</organism>
<gene>
    <name evidence="1" type="ORF">GJV18_17595</name>
</gene>
<dbReference type="Pfam" id="PF12487">
    <property type="entry name" value="DUF3703"/>
    <property type="match status" value="1"/>
</dbReference>